<comment type="catalytic activity">
    <reaction evidence="15">
        <text>(2R,3R)-2,3-dihydroxy-3-methylpentanoate = (S)-3-methyl-2-oxopentanoate + H2O</text>
        <dbReference type="Rhea" id="RHEA:27694"/>
        <dbReference type="ChEBI" id="CHEBI:15377"/>
        <dbReference type="ChEBI" id="CHEBI:35146"/>
        <dbReference type="ChEBI" id="CHEBI:49258"/>
        <dbReference type="EC" id="4.2.1.9"/>
    </reaction>
</comment>
<evidence type="ECO:0000256" key="14">
    <source>
        <dbReference type="ARBA" id="ARBA00029490"/>
    </source>
</evidence>
<evidence type="ECO:0000259" key="17">
    <source>
        <dbReference type="Pfam" id="PF24877"/>
    </source>
</evidence>
<dbReference type="GO" id="GO:0009099">
    <property type="term" value="P:L-valine biosynthetic process"/>
    <property type="evidence" value="ECO:0007669"/>
    <property type="project" value="UniProtKB-UniRule"/>
</dbReference>
<evidence type="ECO:0000256" key="5">
    <source>
        <dbReference type="ARBA" id="ARBA00022723"/>
    </source>
</evidence>
<keyword evidence="9 15" id="KW-0456">Lyase</keyword>
<dbReference type="GO" id="GO:0051537">
    <property type="term" value="F:2 iron, 2 sulfur cluster binding"/>
    <property type="evidence" value="ECO:0007669"/>
    <property type="project" value="UniProtKB-UniRule"/>
</dbReference>
<dbReference type="FunFam" id="3.50.30.80:FF:000001">
    <property type="entry name" value="Dihydroxy-acid dehydratase"/>
    <property type="match status" value="1"/>
</dbReference>
<evidence type="ECO:0000256" key="8">
    <source>
        <dbReference type="ARBA" id="ARBA00023014"/>
    </source>
</evidence>
<dbReference type="GO" id="GO:0000287">
    <property type="term" value="F:magnesium ion binding"/>
    <property type="evidence" value="ECO:0007669"/>
    <property type="project" value="UniProtKB-UniRule"/>
</dbReference>
<feature type="binding site" evidence="15">
    <location>
        <position position="78"/>
    </location>
    <ligand>
        <name>Mg(2+)</name>
        <dbReference type="ChEBI" id="CHEBI:18420"/>
    </ligand>
</feature>
<accession>A0A2H0LWL4</accession>
<evidence type="ECO:0000256" key="12">
    <source>
        <dbReference type="ARBA" id="ARBA00029436"/>
    </source>
</evidence>
<evidence type="ECO:0000259" key="16">
    <source>
        <dbReference type="Pfam" id="PF00920"/>
    </source>
</evidence>
<dbReference type="GO" id="GO:0009097">
    <property type="term" value="P:isoleucine biosynthetic process"/>
    <property type="evidence" value="ECO:0007669"/>
    <property type="project" value="UniProtKB-UniRule"/>
</dbReference>
<evidence type="ECO:0000256" key="13">
    <source>
        <dbReference type="ARBA" id="ARBA00029437"/>
    </source>
</evidence>
<comment type="pathway">
    <text evidence="13 15">Amino-acid biosynthesis; L-isoleucine biosynthesis; L-isoleucine from 2-oxobutanoate: step 3/4.</text>
</comment>
<dbReference type="InterPro" id="IPR000581">
    <property type="entry name" value="ILV_EDD_N"/>
</dbReference>
<dbReference type="PANTHER" id="PTHR43661">
    <property type="entry name" value="D-XYLONATE DEHYDRATASE"/>
    <property type="match status" value="1"/>
</dbReference>
<comment type="cofactor">
    <cofactor evidence="1 15">
        <name>Mg(2+)</name>
        <dbReference type="ChEBI" id="CHEBI:18420"/>
    </cofactor>
</comment>
<keyword evidence="5 15" id="KW-0479">Metal-binding</keyword>
<keyword evidence="10 15" id="KW-0100">Branched-chain amino acid biosynthesis</keyword>
<protein>
    <recommendedName>
        <fullName evidence="14 15">Dihydroxy-acid dehydratase</fullName>
        <shortName evidence="15">DAD</shortName>
        <ecNumber evidence="14 15">4.2.1.9</ecNumber>
    </recommendedName>
</protein>
<dbReference type="AlphaFoldDB" id="A0A2H0LWL4"/>
<evidence type="ECO:0000256" key="2">
    <source>
        <dbReference type="ARBA" id="ARBA00006486"/>
    </source>
</evidence>
<evidence type="ECO:0000256" key="11">
    <source>
        <dbReference type="ARBA" id="ARBA00029304"/>
    </source>
</evidence>
<dbReference type="PANTHER" id="PTHR43661:SF3">
    <property type="entry name" value="D-XYLONATE DEHYDRATASE YAGF-RELATED"/>
    <property type="match status" value="1"/>
</dbReference>
<feature type="active site" description="Proton acceptor" evidence="15">
    <location>
        <position position="466"/>
    </location>
</feature>
<dbReference type="UniPathway" id="UPA00047">
    <property type="reaction ID" value="UER00057"/>
</dbReference>
<dbReference type="EC" id="4.2.1.9" evidence="14 15"/>
<feature type="binding site" description="via carbamate group" evidence="15">
    <location>
        <position position="121"/>
    </location>
    <ligand>
        <name>Mg(2+)</name>
        <dbReference type="ChEBI" id="CHEBI:18420"/>
    </ligand>
</feature>
<evidence type="ECO:0000313" key="18">
    <source>
        <dbReference type="EMBL" id="PIQ88813.1"/>
    </source>
</evidence>
<comment type="caution">
    <text evidence="15">Lacks conserved residue(s) required for the propagation of feature annotation.</text>
</comment>
<feature type="domain" description="Dihydroxy-acid/6-phosphogluconate dehydratase N-terminal" evidence="16">
    <location>
        <begin position="31"/>
        <end position="345"/>
    </location>
</feature>
<sequence length="550" mass="59038">MRSDRIKKGIERVPHRALLYATGIRKKTLDKPFILVATSYNDIIPGHVGMRDLERFIERGICAAGGAPFFVGIPGICDGIAMGHAGMHYSLASRELIADSLETVVQAHAFDAMVCLTNCDKITPGMLMASARLNIPTIVVTAGPMLSGRLMQKKLAFVHDTFEALARAKKGEISEKELSCLEQEACPGAGSCQGLYTANTMACVTESLGMSLPGCATSLAVLAKKKRIAEESGEKIVELVHNNIKPRDIMTKAAFENAIMVDMALGGSTNTVLHIKAIAHEAGIDLPLETFDKLSKKVPNICCIEPAGEHMMEDLEYAGGIPAVLKRLENKLHNAMTLSGKTIKEIADEAVIVDDNVIRRQENAYRKEGGIAVLFGNLAPDGAVVKQSAVSAKMMKFKGRARVYDSEEEAMKDILGENIKKGDCVVIRYEGPKGGPGMREMLAPTSAIVGLGLAEDVALITDGRFSGGTKGPCIGHISPEAAAGGIIALVKEGDEIEIDIPNRKLNLLLSEEEIKKRRKTFKIIPPKITGGYLARYAKMVTSASTGAIVE</sequence>
<evidence type="ECO:0000256" key="6">
    <source>
        <dbReference type="ARBA" id="ARBA00022842"/>
    </source>
</evidence>
<comment type="caution">
    <text evidence="18">The sequence shown here is derived from an EMBL/GenBank/DDBJ whole genome shotgun (WGS) entry which is preliminary data.</text>
</comment>
<feature type="binding site" evidence="15">
    <location>
        <position position="440"/>
    </location>
    <ligand>
        <name>Mg(2+)</name>
        <dbReference type="ChEBI" id="CHEBI:18420"/>
    </ligand>
</feature>
<comment type="function">
    <text evidence="15">Functions in the biosynthesis of branched-chain amino acids. Catalyzes the dehydration of (2R,3R)-2,3-dihydroxy-3-methylpentanoate (2,3-dihydroxy-3-methylvalerate) into 2-oxo-3-methylpentanoate (2-oxo-3-methylvalerate) and of (2R)-2,3-dihydroxy-3-methylbutanoate (2,3-dihydroxyisovalerate) into 2-oxo-3-methylbutanoate (2-oxoisovalerate), the penultimate precursor to L-isoleucine and L-valine, respectively.</text>
</comment>
<proteinExistence type="inferred from homology"/>
<feature type="modified residue" description="N6-carboxylysine" evidence="15">
    <location>
        <position position="121"/>
    </location>
</feature>
<comment type="similarity">
    <text evidence="2 15">Belongs to the IlvD/Edd family.</text>
</comment>
<dbReference type="PROSITE" id="PS00887">
    <property type="entry name" value="ILVD_EDD_2"/>
    <property type="match status" value="1"/>
</dbReference>
<dbReference type="Gene3D" id="3.50.30.80">
    <property type="entry name" value="IlvD/EDD C-terminal domain-like"/>
    <property type="match status" value="1"/>
</dbReference>
<dbReference type="EMBL" id="PCWA01000084">
    <property type="protein sequence ID" value="PIQ88813.1"/>
    <property type="molecule type" value="Genomic_DNA"/>
</dbReference>
<dbReference type="Pfam" id="PF00920">
    <property type="entry name" value="ILVD_EDD_N"/>
    <property type="match status" value="1"/>
</dbReference>
<comment type="pathway">
    <text evidence="12 15">Amino-acid biosynthesis; L-valine biosynthesis; L-valine from pyruvate: step 3/4.</text>
</comment>
<name>A0A2H0LWL4_9BACT</name>
<keyword evidence="3 15" id="KW-0028">Amino-acid biosynthesis</keyword>
<dbReference type="InterPro" id="IPR004404">
    <property type="entry name" value="DihydroxyA_deHydtase"/>
</dbReference>
<evidence type="ECO:0000256" key="10">
    <source>
        <dbReference type="ARBA" id="ARBA00023304"/>
    </source>
</evidence>
<keyword evidence="8 15" id="KW-0411">Iron-sulfur</keyword>
<evidence type="ECO:0000313" key="19">
    <source>
        <dbReference type="Proteomes" id="UP000229641"/>
    </source>
</evidence>
<dbReference type="PROSITE" id="PS00886">
    <property type="entry name" value="ILVD_EDD_1"/>
    <property type="match status" value="1"/>
</dbReference>
<keyword evidence="4 15" id="KW-0001">2Fe-2S</keyword>
<dbReference type="SUPFAM" id="SSF52016">
    <property type="entry name" value="LeuD/IlvD-like"/>
    <property type="match status" value="1"/>
</dbReference>
<dbReference type="InterPro" id="IPR042096">
    <property type="entry name" value="Dihydro-acid_dehy_C"/>
</dbReference>
<comment type="catalytic activity">
    <reaction evidence="11">
        <text>(2R)-2,3-dihydroxy-3-methylbutanoate = 3-methyl-2-oxobutanoate + H2O</text>
        <dbReference type="Rhea" id="RHEA:24809"/>
        <dbReference type="ChEBI" id="CHEBI:11851"/>
        <dbReference type="ChEBI" id="CHEBI:15377"/>
        <dbReference type="ChEBI" id="CHEBI:49072"/>
        <dbReference type="EC" id="4.2.1.9"/>
    </reaction>
    <physiologicalReaction direction="left-to-right" evidence="11">
        <dbReference type="Rhea" id="RHEA:24810"/>
    </physiologicalReaction>
</comment>
<evidence type="ECO:0000256" key="3">
    <source>
        <dbReference type="ARBA" id="ARBA00022605"/>
    </source>
</evidence>
<feature type="domain" description="Dihydroxy-acid/6-phosphogluconate dehydratase C-terminal" evidence="17">
    <location>
        <begin position="356"/>
        <end position="547"/>
    </location>
</feature>
<dbReference type="NCBIfam" id="TIGR00110">
    <property type="entry name" value="ilvD"/>
    <property type="match status" value="1"/>
</dbReference>
<gene>
    <name evidence="15 18" type="primary">ilvD</name>
    <name evidence="18" type="ORF">COV72_05910</name>
</gene>
<evidence type="ECO:0000256" key="9">
    <source>
        <dbReference type="ARBA" id="ARBA00023239"/>
    </source>
</evidence>
<reference evidence="18 19" key="1">
    <citation type="submission" date="2017-09" db="EMBL/GenBank/DDBJ databases">
        <title>Depth-based differentiation of microbial function through sediment-hosted aquifers and enrichment of novel symbionts in the deep terrestrial subsurface.</title>
        <authorList>
            <person name="Probst A.J."/>
            <person name="Ladd B."/>
            <person name="Jarett J.K."/>
            <person name="Geller-Mcgrath D.E."/>
            <person name="Sieber C.M."/>
            <person name="Emerson J.B."/>
            <person name="Anantharaman K."/>
            <person name="Thomas B.C."/>
            <person name="Malmstrom R."/>
            <person name="Stieglmeier M."/>
            <person name="Klingl A."/>
            <person name="Woyke T."/>
            <person name="Ryan C.M."/>
            <person name="Banfield J.F."/>
        </authorList>
    </citation>
    <scope>NUCLEOTIDE SEQUENCE [LARGE SCALE GENOMIC DNA]</scope>
    <source>
        <strain evidence="18">CG11_big_fil_rev_8_21_14_0_20_42_13</strain>
    </source>
</reference>
<evidence type="ECO:0000256" key="4">
    <source>
        <dbReference type="ARBA" id="ARBA00022714"/>
    </source>
</evidence>
<dbReference type="NCBIfam" id="NF002068">
    <property type="entry name" value="PRK00911.1"/>
    <property type="match status" value="1"/>
</dbReference>
<dbReference type="GO" id="GO:0005829">
    <property type="term" value="C:cytosol"/>
    <property type="evidence" value="ECO:0007669"/>
    <property type="project" value="TreeGrafter"/>
</dbReference>
<dbReference type="Proteomes" id="UP000229641">
    <property type="component" value="Unassembled WGS sequence"/>
</dbReference>
<dbReference type="HAMAP" id="MF_00012">
    <property type="entry name" value="IlvD"/>
    <property type="match status" value="1"/>
</dbReference>
<comment type="cofactor">
    <cofactor evidence="15">
        <name>[2Fe-2S] cluster</name>
        <dbReference type="ChEBI" id="CHEBI:190135"/>
    </cofactor>
    <text evidence="15">Binds 1 [2Fe-2S] cluster per subunit. This cluster acts as a Lewis acid cofactor.</text>
</comment>
<keyword evidence="6 15" id="KW-0460">Magnesium</keyword>
<feature type="binding site" evidence="15">
    <location>
        <position position="120"/>
    </location>
    <ligand>
        <name>Mg(2+)</name>
        <dbReference type="ChEBI" id="CHEBI:18420"/>
    </ligand>
</feature>
<comment type="subunit">
    <text evidence="15">Homodimer.</text>
</comment>
<dbReference type="UniPathway" id="UPA00049">
    <property type="reaction ID" value="UER00061"/>
</dbReference>
<dbReference type="InterPro" id="IPR056740">
    <property type="entry name" value="ILV_EDD_C"/>
</dbReference>
<dbReference type="InterPro" id="IPR020558">
    <property type="entry name" value="DiOHA_6PGluconate_deHydtase_CS"/>
</dbReference>
<dbReference type="GO" id="GO:0004160">
    <property type="term" value="F:dihydroxy-acid dehydratase activity"/>
    <property type="evidence" value="ECO:0007669"/>
    <property type="project" value="UniProtKB-UniRule"/>
</dbReference>
<keyword evidence="7 15" id="KW-0408">Iron</keyword>
<dbReference type="Pfam" id="PF24877">
    <property type="entry name" value="ILV_EDD_C"/>
    <property type="match status" value="1"/>
</dbReference>
<evidence type="ECO:0000256" key="7">
    <source>
        <dbReference type="ARBA" id="ARBA00023004"/>
    </source>
</evidence>
<evidence type="ECO:0000256" key="15">
    <source>
        <dbReference type="HAMAP-Rule" id="MF_00012"/>
    </source>
</evidence>
<dbReference type="InterPro" id="IPR037237">
    <property type="entry name" value="IlvD/EDD_N"/>
</dbReference>
<evidence type="ECO:0000256" key="1">
    <source>
        <dbReference type="ARBA" id="ARBA00001946"/>
    </source>
</evidence>
<organism evidence="18 19">
    <name type="scientific">Candidatus Ghiorseimicrobium undicola</name>
    <dbReference type="NCBI Taxonomy" id="1974746"/>
    <lineage>
        <taxon>Bacteria</taxon>
        <taxon>Pseudomonadati</taxon>
        <taxon>Candidatus Omnitrophota</taxon>
        <taxon>Candidatus Ghiorseimicrobium</taxon>
    </lineage>
</organism>
<dbReference type="SUPFAM" id="SSF143975">
    <property type="entry name" value="IlvD/EDD N-terminal domain-like"/>
    <property type="match status" value="1"/>
</dbReference>